<dbReference type="InterPro" id="IPR025855">
    <property type="entry name" value="Replic_Relax"/>
</dbReference>
<dbReference type="Pfam" id="PF13814">
    <property type="entry name" value="Replic_Relax"/>
    <property type="match status" value="1"/>
</dbReference>
<evidence type="ECO:0000313" key="2">
    <source>
        <dbReference type="EMBL" id="PWL53953.1"/>
    </source>
</evidence>
<name>A0A316MBP6_9CLOT</name>
<evidence type="ECO:0000259" key="1">
    <source>
        <dbReference type="PROSITE" id="PS50126"/>
    </source>
</evidence>
<feature type="domain" description="S1 motif" evidence="1">
    <location>
        <begin position="122"/>
        <end position="189"/>
    </location>
</feature>
<dbReference type="Gene3D" id="2.40.50.140">
    <property type="entry name" value="Nucleic acid-binding proteins"/>
    <property type="match status" value="1"/>
</dbReference>
<dbReference type="PROSITE" id="PS50126">
    <property type="entry name" value="S1"/>
    <property type="match status" value="1"/>
</dbReference>
<sequence length="578" mass="67554">MVIIKSEGQMINSYRNKKFVSSMDGLREAEKKEIILEGICIKCDRENNLKIKLGNIIGTIPYDELSNGADHMRISEAWTMVNKPVQFLVERIESGDSYGVVLSRKRAMNIVREEIWGKLKLGDYVSGTIKVIDSEKAMVDIGCGNLAVLSKDDVCDVKLDNILERFHVGEEIEARIKDKDKNNIFISTKEFWEIWDKNIKDIEEGTFVSGVIKNKISNGVLIELNEHVRGIANYYKGTSYGDVVTVYIKKIDPVKKRIKVEIVTDDYEFYKKEKKDFKEKTKDNIIGKKDNSRRWEGSFKGKSPFVIVQGEQREIEHFGNDYVSIYQIIFDVKHNYINEIHYKILEIVNKHRYVTSKQITDIMNYYKFDTTQERIKRAMKICLKKQLLERCFFANNGGCSSYKVYSLGKNGADLLRYRGNKSYWNPLESVEKPDKIKKVLATNQIITAYMKCSHDFKNYYINQIITAKEDDIATVRASAIIYTEQNDYVYEVIRRKENWEKCLCDKLTRYEKVFENIEFTNLEFDKKPKFVICGEDKEQNIEISDLLKGMDFKNLRILYTVDKLNLVENFENSIYEIK</sequence>
<comment type="caution">
    <text evidence="2">The sequence shown here is derived from an EMBL/GenBank/DDBJ whole genome shotgun (WGS) entry which is preliminary data.</text>
</comment>
<evidence type="ECO:0000313" key="3">
    <source>
        <dbReference type="Proteomes" id="UP000246114"/>
    </source>
</evidence>
<protein>
    <recommendedName>
        <fullName evidence="1">S1 motif domain-containing protein</fullName>
    </recommendedName>
</protein>
<gene>
    <name evidence="2" type="ORF">DBY38_06035</name>
</gene>
<dbReference type="RefSeq" id="WP_099335929.1">
    <property type="nucleotide sequence ID" value="NZ_CABMJC010000006.1"/>
</dbReference>
<dbReference type="InterPro" id="IPR012340">
    <property type="entry name" value="NA-bd_OB-fold"/>
</dbReference>
<dbReference type="Proteomes" id="UP000246114">
    <property type="component" value="Unassembled WGS sequence"/>
</dbReference>
<dbReference type="SMART" id="SM00316">
    <property type="entry name" value="S1"/>
    <property type="match status" value="3"/>
</dbReference>
<dbReference type="EMBL" id="QAMZ01000029">
    <property type="protein sequence ID" value="PWL53953.1"/>
    <property type="molecule type" value="Genomic_DNA"/>
</dbReference>
<reference evidence="2 3" key="1">
    <citation type="submission" date="2018-03" db="EMBL/GenBank/DDBJ databases">
        <title>The uncultured portion of the human microbiome is neutrally assembled.</title>
        <authorList>
            <person name="Jeraldo P."/>
            <person name="Boardman L."/>
            <person name="White B.A."/>
            <person name="Nelson H."/>
            <person name="Goldenfeld N."/>
            <person name="Chia N."/>
        </authorList>
    </citation>
    <scope>NUCLEOTIDE SEQUENCE [LARGE SCALE GENOMIC DNA]</scope>
    <source>
        <strain evidence="2">CIM:MAG 903</strain>
    </source>
</reference>
<dbReference type="SUPFAM" id="SSF50249">
    <property type="entry name" value="Nucleic acid-binding proteins"/>
    <property type="match status" value="2"/>
</dbReference>
<dbReference type="AlphaFoldDB" id="A0A316MBP6"/>
<dbReference type="InterPro" id="IPR003029">
    <property type="entry name" value="S1_domain"/>
</dbReference>
<accession>A0A316MBP6</accession>
<dbReference type="GeneID" id="90543404"/>
<organism evidence="2 3">
    <name type="scientific">Clostridium cadaveris</name>
    <dbReference type="NCBI Taxonomy" id="1529"/>
    <lineage>
        <taxon>Bacteria</taxon>
        <taxon>Bacillati</taxon>
        <taxon>Bacillota</taxon>
        <taxon>Clostridia</taxon>
        <taxon>Eubacteriales</taxon>
        <taxon>Clostridiaceae</taxon>
        <taxon>Clostridium</taxon>
    </lineage>
</organism>
<dbReference type="GO" id="GO:0003676">
    <property type="term" value="F:nucleic acid binding"/>
    <property type="evidence" value="ECO:0007669"/>
    <property type="project" value="InterPro"/>
</dbReference>
<proteinExistence type="predicted"/>